<feature type="transmembrane region" description="Helical" evidence="1">
    <location>
        <begin position="202"/>
        <end position="219"/>
    </location>
</feature>
<comment type="caution">
    <text evidence="2">The sequence shown here is derived from an EMBL/GenBank/DDBJ whole genome shotgun (WGS) entry which is preliminary data.</text>
</comment>
<dbReference type="RefSeq" id="WP_204664485.1">
    <property type="nucleotide sequence ID" value="NZ_JAFBDT010000014.1"/>
</dbReference>
<evidence type="ECO:0000313" key="3">
    <source>
        <dbReference type="Proteomes" id="UP000767854"/>
    </source>
</evidence>
<reference evidence="2 3" key="1">
    <citation type="submission" date="2021-01" db="EMBL/GenBank/DDBJ databases">
        <title>Genomic Encyclopedia of Type Strains, Phase IV (KMG-IV): sequencing the most valuable type-strain genomes for metagenomic binning, comparative biology and taxonomic classification.</title>
        <authorList>
            <person name="Goeker M."/>
        </authorList>
    </citation>
    <scope>NUCLEOTIDE SEQUENCE [LARGE SCALE GENOMIC DNA]</scope>
    <source>
        <strain evidence="2 3">DSM 24436</strain>
    </source>
</reference>
<organism evidence="2 3">
    <name type="scientific">Fusibacter tunisiensis</name>
    <dbReference type="NCBI Taxonomy" id="1008308"/>
    <lineage>
        <taxon>Bacteria</taxon>
        <taxon>Bacillati</taxon>
        <taxon>Bacillota</taxon>
        <taxon>Clostridia</taxon>
        <taxon>Eubacteriales</taxon>
        <taxon>Eubacteriales Family XII. Incertae Sedis</taxon>
        <taxon>Fusibacter</taxon>
    </lineage>
</organism>
<name>A0ABS2MS55_9FIRM</name>
<feature type="transmembrane region" description="Helical" evidence="1">
    <location>
        <begin position="134"/>
        <end position="158"/>
    </location>
</feature>
<keyword evidence="1" id="KW-1133">Transmembrane helix</keyword>
<feature type="transmembrane region" description="Helical" evidence="1">
    <location>
        <begin position="108"/>
        <end position="127"/>
    </location>
</feature>
<dbReference type="InterPro" id="IPR010178">
    <property type="entry name" value="Lit"/>
</dbReference>
<proteinExistence type="predicted"/>
<dbReference type="NCBIfam" id="TIGR01906">
    <property type="entry name" value="integ_TIGR01906"/>
    <property type="match status" value="1"/>
</dbReference>
<dbReference type="Pfam" id="PF07314">
    <property type="entry name" value="Lit"/>
    <property type="match status" value="1"/>
</dbReference>
<dbReference type="Proteomes" id="UP000767854">
    <property type="component" value="Unassembled WGS sequence"/>
</dbReference>
<protein>
    <submittedName>
        <fullName evidence="2">Integral membrane protein (TIGR01906 family)</fullName>
    </submittedName>
</protein>
<keyword evidence="3" id="KW-1185">Reference proteome</keyword>
<accession>A0ABS2MS55</accession>
<keyword evidence="1" id="KW-0812">Transmembrane</keyword>
<gene>
    <name evidence="2" type="ORF">JOC49_001797</name>
</gene>
<evidence type="ECO:0000256" key="1">
    <source>
        <dbReference type="SAM" id="Phobius"/>
    </source>
</evidence>
<dbReference type="EMBL" id="JAFBDT010000014">
    <property type="protein sequence ID" value="MBM7562254.1"/>
    <property type="molecule type" value="Genomic_DNA"/>
</dbReference>
<keyword evidence="1" id="KW-0472">Membrane</keyword>
<evidence type="ECO:0000313" key="2">
    <source>
        <dbReference type="EMBL" id="MBM7562254.1"/>
    </source>
</evidence>
<sequence>MKNIQKILILILGISLSLSLFLLIFESYAFNEHYFAENFLDLNVAEQIGVSEEDLLNVTHELVTHIDTGEGNLYVSAEVHGRRVIFFNHKERVHLNDIFILAESGRQFLFYIQVVTIVSILGLFFTSGGRMKPFLSVLGTTLITSLLFLGSLVVLYFVDFTKAFHQFHELFFSNDYWLLDPSKDRLIQMMPLQFFINFTSQWLRNTALAHLAILILYVIGKKHIKKPSAEA</sequence>